<feature type="compositionally biased region" description="Low complexity" evidence="5">
    <location>
        <begin position="34"/>
        <end position="45"/>
    </location>
</feature>
<gene>
    <name evidence="7" type="primary">CSON007372</name>
</gene>
<proteinExistence type="predicted"/>
<dbReference type="InterPro" id="IPR035979">
    <property type="entry name" value="RBD_domain_sf"/>
</dbReference>
<keyword evidence="2 3" id="KW-0694">RNA-binding</keyword>
<keyword evidence="4" id="KW-0175">Coiled coil</keyword>
<evidence type="ECO:0000256" key="4">
    <source>
        <dbReference type="SAM" id="Coils"/>
    </source>
</evidence>
<feature type="compositionally biased region" description="Basic and acidic residues" evidence="5">
    <location>
        <begin position="54"/>
        <end position="73"/>
    </location>
</feature>
<accession>A0A336LJK0</accession>
<keyword evidence="1" id="KW-0677">Repeat</keyword>
<evidence type="ECO:0000256" key="5">
    <source>
        <dbReference type="SAM" id="MobiDB-lite"/>
    </source>
</evidence>
<dbReference type="PROSITE" id="PS50102">
    <property type="entry name" value="RRM"/>
    <property type="match status" value="2"/>
</dbReference>
<dbReference type="EMBL" id="UFQT01000027">
    <property type="protein sequence ID" value="SSX18080.1"/>
    <property type="molecule type" value="Genomic_DNA"/>
</dbReference>
<dbReference type="SMART" id="SM00360">
    <property type="entry name" value="RRM"/>
    <property type="match status" value="2"/>
</dbReference>
<feature type="domain" description="RRM" evidence="6">
    <location>
        <begin position="106"/>
        <end position="178"/>
    </location>
</feature>
<dbReference type="VEuPathDB" id="VectorBase:CSON007372"/>
<dbReference type="FunFam" id="3.30.70.330:FF:000043">
    <property type="entry name" value="paraspeckle component 1 isoform X1"/>
    <property type="match status" value="1"/>
</dbReference>
<dbReference type="InterPro" id="IPR012677">
    <property type="entry name" value="Nucleotide-bd_a/b_plait_sf"/>
</dbReference>
<dbReference type="Gene3D" id="3.30.70.330">
    <property type="match status" value="2"/>
</dbReference>
<dbReference type="CDD" id="cd12332">
    <property type="entry name" value="RRM1_p54nrb_like"/>
    <property type="match status" value="1"/>
</dbReference>
<reference evidence="7" key="1">
    <citation type="submission" date="2018-07" db="EMBL/GenBank/DDBJ databases">
        <authorList>
            <person name="Quirk P.G."/>
            <person name="Krulwich T.A."/>
        </authorList>
    </citation>
    <scope>NUCLEOTIDE SEQUENCE</scope>
</reference>
<dbReference type="PANTHER" id="PTHR23189">
    <property type="entry name" value="RNA RECOGNITION MOTIF-CONTAINING"/>
    <property type="match status" value="1"/>
</dbReference>
<feature type="compositionally biased region" description="Polar residues" evidence="5">
    <location>
        <begin position="17"/>
        <end position="33"/>
    </location>
</feature>
<sequence>MDTNIDEGPKLEPLPQRNGNKNQADNGNDTKPFNQNLQHQGQNQQKRGFGGPRRNNDQRGPHQRNQREGGRNNEEYLIFSKLKALSGPKYELPTIEQKEIKFSGRNRLYIGNLTGDVTDEELTELFKPYGEISEVFVNKEKNFAFLKMDYHANAEKAKRELDGSIRKGRQLRIRFAPNATRVKVKNLNNFVSNELLYMSFEIFGPVERAIHITDDRGKPTGEGIVEFARKNSASLAIKFCTEQNYCLTSVAEVDSFEYECGTKWKEFYELYKQKEEALKRWMEVEVEKLEAQMQSVHFEHETEMLRKQLQQREMDLERKKSELEKKMQYAEEQKMRVEQNSRRQQEDIMQRMNRQEEELRRRQQENALFRQAQQLNSLLDQQEHNQGGNGGNMHQGGQGANRKYNDQGNNNYNRRTYDMMNQNSGNQIKHYYGPFPPGYYPTGNVYMWQRMHRIKHYGYRGKLEFRISF</sequence>
<evidence type="ECO:0000259" key="6">
    <source>
        <dbReference type="PROSITE" id="PS50102"/>
    </source>
</evidence>
<evidence type="ECO:0000256" key="2">
    <source>
        <dbReference type="ARBA" id="ARBA00022884"/>
    </source>
</evidence>
<dbReference type="SUPFAM" id="SSF54928">
    <property type="entry name" value="RNA-binding domain, RBD"/>
    <property type="match status" value="1"/>
</dbReference>
<feature type="region of interest" description="Disordered" evidence="5">
    <location>
        <begin position="382"/>
        <end position="416"/>
    </location>
</feature>
<dbReference type="Pfam" id="PF00076">
    <property type="entry name" value="RRM_1"/>
    <property type="match status" value="2"/>
</dbReference>
<dbReference type="InterPro" id="IPR000504">
    <property type="entry name" value="RRM_dom"/>
</dbReference>
<feature type="compositionally biased region" description="Gly residues" evidence="5">
    <location>
        <begin position="387"/>
        <end position="399"/>
    </location>
</feature>
<dbReference type="GO" id="GO:0005634">
    <property type="term" value="C:nucleus"/>
    <property type="evidence" value="ECO:0007669"/>
    <property type="project" value="UniProtKB-ARBA"/>
</dbReference>
<dbReference type="GO" id="GO:0003723">
    <property type="term" value="F:RNA binding"/>
    <property type="evidence" value="ECO:0007669"/>
    <property type="project" value="UniProtKB-UniRule"/>
</dbReference>
<evidence type="ECO:0000313" key="7">
    <source>
        <dbReference type="EMBL" id="SSX18080.1"/>
    </source>
</evidence>
<feature type="compositionally biased region" description="Polar residues" evidence="5">
    <location>
        <begin position="406"/>
        <end position="416"/>
    </location>
</feature>
<feature type="domain" description="RRM" evidence="6">
    <location>
        <begin position="180"/>
        <end position="244"/>
    </location>
</feature>
<dbReference type="FunFam" id="3.30.70.330:FF:000513">
    <property type="entry name" value="Splicing factor, proline-and glutamine-rich"/>
    <property type="match status" value="1"/>
</dbReference>
<evidence type="ECO:0000256" key="1">
    <source>
        <dbReference type="ARBA" id="ARBA00022737"/>
    </source>
</evidence>
<dbReference type="AlphaFoldDB" id="A0A336LJK0"/>
<feature type="region of interest" description="Disordered" evidence="5">
    <location>
        <begin position="1"/>
        <end position="73"/>
    </location>
</feature>
<feature type="coiled-coil region" evidence="4">
    <location>
        <begin position="272"/>
        <end position="372"/>
    </location>
</feature>
<name>A0A336LJK0_CULSO</name>
<dbReference type="Gene3D" id="6.10.250.1170">
    <property type="match status" value="1"/>
</dbReference>
<protein>
    <submittedName>
        <fullName evidence="7">CSON007372 protein</fullName>
    </submittedName>
</protein>
<organism evidence="7">
    <name type="scientific">Culicoides sonorensis</name>
    <name type="common">Biting midge</name>
    <dbReference type="NCBI Taxonomy" id="179676"/>
    <lineage>
        <taxon>Eukaryota</taxon>
        <taxon>Metazoa</taxon>
        <taxon>Ecdysozoa</taxon>
        <taxon>Arthropoda</taxon>
        <taxon>Hexapoda</taxon>
        <taxon>Insecta</taxon>
        <taxon>Pterygota</taxon>
        <taxon>Neoptera</taxon>
        <taxon>Endopterygota</taxon>
        <taxon>Diptera</taxon>
        <taxon>Nematocera</taxon>
        <taxon>Chironomoidea</taxon>
        <taxon>Ceratopogonidae</taxon>
        <taxon>Ceratopogoninae</taxon>
        <taxon>Culicoides</taxon>
        <taxon>Monoculicoides</taxon>
    </lineage>
</organism>
<evidence type="ECO:0000256" key="3">
    <source>
        <dbReference type="PROSITE-ProRule" id="PRU00176"/>
    </source>
</evidence>